<evidence type="ECO:0000313" key="1">
    <source>
        <dbReference type="Ensembl" id="ENSBMSP00010028254.1"/>
    </source>
</evidence>
<organism evidence="1">
    <name type="scientific">Balaenoptera musculus</name>
    <name type="common">Blue whale</name>
    <dbReference type="NCBI Taxonomy" id="9771"/>
    <lineage>
        <taxon>Eukaryota</taxon>
        <taxon>Metazoa</taxon>
        <taxon>Chordata</taxon>
        <taxon>Craniata</taxon>
        <taxon>Vertebrata</taxon>
        <taxon>Euteleostomi</taxon>
        <taxon>Mammalia</taxon>
        <taxon>Eutheria</taxon>
        <taxon>Laurasiatheria</taxon>
        <taxon>Artiodactyla</taxon>
        <taxon>Whippomorpha</taxon>
        <taxon>Cetacea</taxon>
        <taxon>Mysticeti</taxon>
        <taxon>Balaenopteridae</taxon>
        <taxon>Balaenoptera</taxon>
    </lineage>
</organism>
<dbReference type="Ensembl" id="ENSBMST00010031093.1">
    <property type="protein sequence ID" value="ENSBMSP00010028254.1"/>
    <property type="gene ID" value="ENSBMSG00010020510.1"/>
</dbReference>
<dbReference type="AlphaFoldDB" id="A0A8C0I6B9"/>
<sequence>MTRGTSASSLLFREQSFLCAAGETREQSWAQVLKSPCGEWALRCFWVRAEQAYTDGGASVPARTSSPYPSLSHQCVKCNDPLKSKPIPPNASSGLIQALPPSPSVQVAWITSSA</sequence>
<reference evidence="1" key="1">
    <citation type="submission" date="2023-09" db="UniProtKB">
        <authorList>
            <consortium name="Ensembl"/>
        </authorList>
    </citation>
    <scope>IDENTIFICATION</scope>
</reference>
<accession>A0A8C0I6B9</accession>
<name>A0A8C0I6B9_BALMU</name>
<protein>
    <submittedName>
        <fullName evidence="1">Uncharacterized protein</fullName>
    </submittedName>
</protein>
<proteinExistence type="predicted"/>
<dbReference type="GeneTree" id="ENSGT00950000185134"/>
<dbReference type="OMA" id="CNDLFKI"/>